<dbReference type="PANTHER" id="PTHR33164">
    <property type="entry name" value="TRANSCRIPTIONAL REGULATOR, MARR FAMILY"/>
    <property type="match status" value="1"/>
</dbReference>
<dbReference type="InterPro" id="IPR036388">
    <property type="entry name" value="WH-like_DNA-bd_sf"/>
</dbReference>
<dbReference type="PANTHER" id="PTHR33164:SF106">
    <property type="entry name" value="TRANSCRIPTIONAL REGULATORY PROTEIN"/>
    <property type="match status" value="1"/>
</dbReference>
<reference evidence="3" key="1">
    <citation type="journal article" date="2019" name="Int. J. Syst. Evol. Microbiol.">
        <title>The Global Catalogue of Microorganisms (GCM) 10K type strain sequencing project: providing services to taxonomists for standard genome sequencing and annotation.</title>
        <authorList>
            <consortium name="The Broad Institute Genomics Platform"/>
            <consortium name="The Broad Institute Genome Sequencing Center for Infectious Disease"/>
            <person name="Wu L."/>
            <person name="Ma J."/>
        </authorList>
    </citation>
    <scope>NUCLEOTIDE SEQUENCE [LARGE SCALE GENOMIC DNA]</scope>
    <source>
        <strain evidence="3">CGMCC 4.7275</strain>
    </source>
</reference>
<dbReference type="Gene3D" id="1.10.10.10">
    <property type="entry name" value="Winged helix-like DNA-binding domain superfamily/Winged helix DNA-binding domain"/>
    <property type="match status" value="1"/>
</dbReference>
<evidence type="ECO:0000259" key="1">
    <source>
        <dbReference type="PROSITE" id="PS50995"/>
    </source>
</evidence>
<evidence type="ECO:0000313" key="3">
    <source>
        <dbReference type="Proteomes" id="UP000660265"/>
    </source>
</evidence>
<gene>
    <name evidence="2" type="primary">ycgE</name>
    <name evidence="2" type="ORF">GCM10011583_35520</name>
</gene>
<organism evidence="2 3">
    <name type="scientific">Streptomyces camponoticapitis</name>
    <dbReference type="NCBI Taxonomy" id="1616125"/>
    <lineage>
        <taxon>Bacteria</taxon>
        <taxon>Bacillati</taxon>
        <taxon>Actinomycetota</taxon>
        <taxon>Actinomycetes</taxon>
        <taxon>Kitasatosporales</taxon>
        <taxon>Streptomycetaceae</taxon>
        <taxon>Streptomyces</taxon>
    </lineage>
</organism>
<keyword evidence="3" id="KW-1185">Reference proteome</keyword>
<dbReference type="PROSITE" id="PS50995">
    <property type="entry name" value="HTH_MARR_2"/>
    <property type="match status" value="1"/>
</dbReference>
<name>A0ABQ2E952_9ACTN</name>
<dbReference type="Pfam" id="PF12802">
    <property type="entry name" value="MarR_2"/>
    <property type="match status" value="1"/>
</dbReference>
<sequence length="160" mass="17180">MDGKARPPATPAEALAAMDRLIATSLVAQHAIAQRLGLNVTDLTCVGHILGAVDAPLTAGELAVRAGVTTGAITGVVNRLESAGFVERRPDPADRRRVRIVAQDTASRRIHEVYEPFYDRLADVFADYSPDEIAVLGDWLTRAGGLMTTYLAELRERGDA</sequence>
<protein>
    <submittedName>
        <fullName evidence="2">HTH-type transcriptional regulator YcgE</fullName>
    </submittedName>
</protein>
<evidence type="ECO:0000313" key="2">
    <source>
        <dbReference type="EMBL" id="GGK00969.1"/>
    </source>
</evidence>
<comment type="caution">
    <text evidence="2">The sequence shown here is derived from an EMBL/GenBank/DDBJ whole genome shotgun (WGS) entry which is preliminary data.</text>
</comment>
<dbReference type="InterPro" id="IPR036390">
    <property type="entry name" value="WH_DNA-bd_sf"/>
</dbReference>
<dbReference type="InterPro" id="IPR039422">
    <property type="entry name" value="MarR/SlyA-like"/>
</dbReference>
<accession>A0ABQ2E952</accession>
<dbReference type="SMART" id="SM00347">
    <property type="entry name" value="HTH_MARR"/>
    <property type="match status" value="1"/>
</dbReference>
<dbReference type="EMBL" id="BMMV01000010">
    <property type="protein sequence ID" value="GGK00969.1"/>
    <property type="molecule type" value="Genomic_DNA"/>
</dbReference>
<proteinExistence type="predicted"/>
<dbReference type="RefSeq" id="WP_189108435.1">
    <property type="nucleotide sequence ID" value="NZ_BMMV01000010.1"/>
</dbReference>
<feature type="domain" description="HTH marR-type" evidence="1">
    <location>
        <begin position="1"/>
        <end position="145"/>
    </location>
</feature>
<dbReference type="Proteomes" id="UP000660265">
    <property type="component" value="Unassembled WGS sequence"/>
</dbReference>
<dbReference type="SUPFAM" id="SSF46785">
    <property type="entry name" value="Winged helix' DNA-binding domain"/>
    <property type="match status" value="1"/>
</dbReference>
<dbReference type="InterPro" id="IPR000835">
    <property type="entry name" value="HTH_MarR-typ"/>
</dbReference>